<dbReference type="AlphaFoldDB" id="A0AA97I462"/>
<proteinExistence type="predicted"/>
<organism evidence="1 2">
    <name type="scientific">Methanochimaera problematica</name>
    <dbReference type="NCBI Taxonomy" id="2609417"/>
    <lineage>
        <taxon>Archaea</taxon>
        <taxon>Methanobacteriati</taxon>
        <taxon>Methanobacteriota</taxon>
        <taxon>Stenosarchaea group</taxon>
        <taxon>Methanomicrobia</taxon>
        <taxon>Methanomicrobiales</taxon>
        <taxon>Methanomicrobiaceae</taxon>
        <taxon>Methanochimaera</taxon>
    </lineage>
</organism>
<sequence>MPELNLGTVNLTNDSLTAGIFRRCINPRKGKTRKKVTVYLDVDLLGEYEKHHPRQDNGSFGTLSDDVNKSLAVWMQVNNLI</sequence>
<evidence type="ECO:0000313" key="1">
    <source>
        <dbReference type="EMBL" id="WOF15991.1"/>
    </source>
</evidence>
<dbReference type="RefSeq" id="WP_317137563.1">
    <property type="nucleotide sequence ID" value="NZ_CP043875.1"/>
</dbReference>
<reference evidence="1 2" key="1">
    <citation type="submission" date="2019-09" db="EMBL/GenBank/DDBJ databases">
        <title>The complete genome of Methanoplanus sp. FWC-SCC4.</title>
        <authorList>
            <person name="Chen S.-C."/>
            <person name="Zhou Y.-Z."/>
            <person name="Lai M.-C."/>
        </authorList>
    </citation>
    <scope>NUCLEOTIDE SEQUENCE [LARGE SCALE GENOMIC DNA]</scope>
    <source>
        <strain evidence="1 2">FWC-SCC4</strain>
    </source>
</reference>
<gene>
    <name evidence="1" type="ORF">F1737_04375</name>
</gene>
<dbReference type="Proteomes" id="UP001301797">
    <property type="component" value="Chromosome"/>
</dbReference>
<dbReference type="GeneID" id="85229381"/>
<evidence type="ECO:0000313" key="2">
    <source>
        <dbReference type="Proteomes" id="UP001301797"/>
    </source>
</evidence>
<protein>
    <submittedName>
        <fullName evidence="1">Uncharacterized protein</fullName>
    </submittedName>
</protein>
<name>A0AA97I462_9EURY</name>
<keyword evidence="2" id="KW-1185">Reference proteome</keyword>
<accession>A0AA97I462</accession>
<dbReference type="EMBL" id="CP043875">
    <property type="protein sequence ID" value="WOF15991.1"/>
    <property type="molecule type" value="Genomic_DNA"/>
</dbReference>
<dbReference type="KEGG" id="mefw:F1737_04375"/>